<proteinExistence type="predicted"/>
<evidence type="ECO:0000313" key="1">
    <source>
        <dbReference type="EMBL" id="MPW22438.1"/>
    </source>
</evidence>
<reference evidence="1 2" key="1">
    <citation type="submission" date="2019-10" db="EMBL/GenBank/DDBJ databases">
        <title>Paraburkholderia sp. isolated from nodules of Mimosa pudica from Brazilian Atlantic Forest soils.</title>
        <authorList>
            <person name="Paulitsch F."/>
            <person name="Hungria M."/>
            <person name="Dall'Agnol R."/>
        </authorList>
    </citation>
    <scope>NUCLEOTIDE SEQUENCE [LARGE SCALE GENOMIC DNA]</scope>
    <source>
        <strain evidence="1 2">CNPSo 3157</strain>
    </source>
</reference>
<protein>
    <submittedName>
        <fullName evidence="1">Uncharacterized protein</fullName>
    </submittedName>
</protein>
<organism evidence="1 2">
    <name type="scientific">Paraburkholderia franconis</name>
    <dbReference type="NCBI Taxonomy" id="2654983"/>
    <lineage>
        <taxon>Bacteria</taxon>
        <taxon>Pseudomonadati</taxon>
        <taxon>Pseudomonadota</taxon>
        <taxon>Betaproteobacteria</taxon>
        <taxon>Burkholderiales</taxon>
        <taxon>Burkholderiaceae</taxon>
        <taxon>Paraburkholderia</taxon>
    </lineage>
</organism>
<sequence>MTINLTNWASGLTLEFGSASASEGPAPQAQPGTIGYGQPMRVSAVNRSGGCVGRFSLMGNLVTLGVSYYHPSGPGSTTVTFDATTGYITGANALTFPGHDSVAALNFYRAINANNRAWVVPLGLLDSPARNNCQDFVNSLFGENTRNAAVVTGAYENAAPDGYVEPADFTGDQMQAFAAQWAQQWINGGTNPACPPQDAALIAMLARYVSSAASNGPLTMWVPQIKWQAGTNPSVFALNGYRAYPFSNGNSWNAASVTAFVNLLAAGAHFVAISAIADLPAGVEMKAFDDFFAASGLPTRHDPGNSHYATVTNITGTYYLDVSADFAPENCGLILAFLAGRTVNNPLAGPGTYNTFVQLEGWQAGTQRHGIDYDTFKQTLWNISTFGACPYSEKRATTVFLAPQGWTPQLYQTTRMMPYVGAYGNSNGTPQAWLNTDVVTIPPDAPPLPSRYIG</sequence>
<evidence type="ECO:0000313" key="2">
    <source>
        <dbReference type="Proteomes" id="UP000484381"/>
    </source>
</evidence>
<name>A0A7X1TKI3_9BURK</name>
<comment type="caution">
    <text evidence="1">The sequence shown here is derived from an EMBL/GenBank/DDBJ whole genome shotgun (WGS) entry which is preliminary data.</text>
</comment>
<keyword evidence="2" id="KW-1185">Reference proteome</keyword>
<dbReference type="RefSeq" id="WP_152767082.1">
    <property type="nucleotide sequence ID" value="NZ_WHNP01000066.1"/>
</dbReference>
<dbReference type="AlphaFoldDB" id="A0A7X1TKI3"/>
<dbReference type="Proteomes" id="UP000484381">
    <property type="component" value="Unassembled WGS sequence"/>
</dbReference>
<dbReference type="EMBL" id="WHNP01000066">
    <property type="protein sequence ID" value="MPW22438.1"/>
    <property type="molecule type" value="Genomic_DNA"/>
</dbReference>
<accession>A0A7X1TKI3</accession>
<gene>
    <name evidence="1" type="ORF">GCT13_37840</name>
</gene>